<evidence type="ECO:0000313" key="2">
    <source>
        <dbReference type="EMBL" id="MBI5169403.1"/>
    </source>
</evidence>
<evidence type="ECO:0000313" key="3">
    <source>
        <dbReference type="Proteomes" id="UP000696931"/>
    </source>
</evidence>
<dbReference type="Proteomes" id="UP000696931">
    <property type="component" value="Unassembled WGS sequence"/>
</dbReference>
<keyword evidence="1" id="KW-1133">Transmembrane helix</keyword>
<feature type="transmembrane region" description="Helical" evidence="1">
    <location>
        <begin position="179"/>
        <end position="204"/>
    </location>
</feature>
<dbReference type="AlphaFoldDB" id="A0A933SFF7"/>
<organism evidence="2 3">
    <name type="scientific">Eiseniibacteriota bacterium</name>
    <dbReference type="NCBI Taxonomy" id="2212470"/>
    <lineage>
        <taxon>Bacteria</taxon>
        <taxon>Candidatus Eiseniibacteriota</taxon>
    </lineage>
</organism>
<dbReference type="EMBL" id="JACRIW010000051">
    <property type="protein sequence ID" value="MBI5169403.1"/>
    <property type="molecule type" value="Genomic_DNA"/>
</dbReference>
<sequence>MNRPRKRPASAEAAATPEARAPRLDLLDPRAPYLVPLLLLVVTRLVLWFRSPWASEDALITFRYAANWAHGLGPVYNAGEKVFGFTSPPWMAWVAAGIKLGADPIVWTRSTLLVADVATLLLGAALLERHASRASAWCFAFFFAVLTFFSGLMASGLEMGAMIALVFGAATLIERRHPAAGVALGVLAIFRPEGLLAALVLAVWAAWRDRAIAAGITAVTALALAAYYGSPIPQSLVAKATVYGTSVPWGAPQWWEWLLPLPFTPGTSEAGLLMWIYVLFSPAAFAGLVEMWPRRRTPLAGALAALLVVWLALFASGASWFFWYFAAPLVAWAGLASVGLPTLTHRPHLYVAAALMLSGHWLQGGKLYVGRAETEAVRFGAVADLLRANARAGESVFLEPIGTIGWRNPELRLIDEVGLVAPGIAKRRREGAGWYTDTIERERPQWLVIRGSMLRTLNAYAGVGDPFRSMEEGQRALSAYALAAATDSLGNEATLVVLHRMADKP</sequence>
<feature type="transmembrane region" description="Helical" evidence="1">
    <location>
        <begin position="211"/>
        <end position="229"/>
    </location>
</feature>
<feature type="transmembrane region" description="Helical" evidence="1">
    <location>
        <begin position="106"/>
        <end position="127"/>
    </location>
</feature>
<protein>
    <submittedName>
        <fullName evidence="2">Uncharacterized protein</fullName>
    </submittedName>
</protein>
<keyword evidence="1" id="KW-0472">Membrane</keyword>
<feature type="transmembrane region" description="Helical" evidence="1">
    <location>
        <begin position="31"/>
        <end position="49"/>
    </location>
</feature>
<gene>
    <name evidence="2" type="ORF">HZA61_07950</name>
</gene>
<comment type="caution">
    <text evidence="2">The sequence shown here is derived from an EMBL/GenBank/DDBJ whole genome shotgun (WGS) entry which is preliminary data.</text>
</comment>
<evidence type="ECO:0000256" key="1">
    <source>
        <dbReference type="SAM" id="Phobius"/>
    </source>
</evidence>
<accession>A0A933SFF7</accession>
<proteinExistence type="predicted"/>
<feature type="transmembrane region" description="Helical" evidence="1">
    <location>
        <begin position="139"/>
        <end position="167"/>
    </location>
</feature>
<keyword evidence="1" id="KW-0812">Transmembrane</keyword>
<reference evidence="2" key="1">
    <citation type="submission" date="2020-07" db="EMBL/GenBank/DDBJ databases">
        <title>Huge and variable diversity of episymbiotic CPR bacteria and DPANN archaea in groundwater ecosystems.</title>
        <authorList>
            <person name="He C.Y."/>
            <person name="Keren R."/>
            <person name="Whittaker M."/>
            <person name="Farag I.F."/>
            <person name="Doudna J."/>
            <person name="Cate J.H.D."/>
            <person name="Banfield J.F."/>
        </authorList>
    </citation>
    <scope>NUCLEOTIDE SEQUENCE</scope>
    <source>
        <strain evidence="2">NC_groundwater_1813_Pr3_B-0.1um_71_17</strain>
    </source>
</reference>
<feature type="transmembrane region" description="Helical" evidence="1">
    <location>
        <begin position="272"/>
        <end position="292"/>
    </location>
</feature>
<name>A0A933SFF7_UNCEI</name>
<feature type="transmembrane region" description="Helical" evidence="1">
    <location>
        <begin position="299"/>
        <end position="315"/>
    </location>
</feature>